<proteinExistence type="predicted"/>
<accession>A0AAD8M346</accession>
<dbReference type="PANTHER" id="PTHR45778">
    <property type="entry name" value="PURPLE ACID PHOSPHATASE-RELATED"/>
    <property type="match status" value="1"/>
</dbReference>
<dbReference type="AlphaFoldDB" id="A0AAD8M346"/>
<dbReference type="EMBL" id="JAUIZM010000011">
    <property type="protein sequence ID" value="KAK1357949.1"/>
    <property type="molecule type" value="Genomic_DNA"/>
</dbReference>
<keyword evidence="2" id="KW-1185">Reference proteome</keyword>
<dbReference type="PANTHER" id="PTHR45778:SF6">
    <property type="entry name" value="INACTIVE PURPLE ACID PHOSPHATASE 24-RELATED"/>
    <property type="match status" value="1"/>
</dbReference>
<sequence>MGHERTVQRRSPAGTLTFNRNVYGVSLLSAGSPARIFGWRDPGFIQTSFLKDLWPNVHTYRMGHLSSDGSHKWSKTYSFRSSPYPGQNSSQKIVIFGDMGKAKLDGSTEYSNYQPG</sequence>
<name>A0AAD8M346_9APIA</name>
<organism evidence="1 2">
    <name type="scientific">Heracleum sosnowskyi</name>
    <dbReference type="NCBI Taxonomy" id="360622"/>
    <lineage>
        <taxon>Eukaryota</taxon>
        <taxon>Viridiplantae</taxon>
        <taxon>Streptophyta</taxon>
        <taxon>Embryophyta</taxon>
        <taxon>Tracheophyta</taxon>
        <taxon>Spermatophyta</taxon>
        <taxon>Magnoliopsida</taxon>
        <taxon>eudicotyledons</taxon>
        <taxon>Gunneridae</taxon>
        <taxon>Pentapetalae</taxon>
        <taxon>asterids</taxon>
        <taxon>campanulids</taxon>
        <taxon>Apiales</taxon>
        <taxon>Apiaceae</taxon>
        <taxon>Apioideae</taxon>
        <taxon>apioid superclade</taxon>
        <taxon>Tordylieae</taxon>
        <taxon>Tordyliinae</taxon>
        <taxon>Heracleum</taxon>
    </lineage>
</organism>
<protein>
    <submittedName>
        <fullName evidence="1">Uncharacterized protein</fullName>
    </submittedName>
</protein>
<dbReference type="Proteomes" id="UP001237642">
    <property type="component" value="Unassembled WGS sequence"/>
</dbReference>
<comment type="caution">
    <text evidence="1">The sequence shown here is derived from an EMBL/GenBank/DDBJ whole genome shotgun (WGS) entry which is preliminary data.</text>
</comment>
<evidence type="ECO:0000313" key="2">
    <source>
        <dbReference type="Proteomes" id="UP001237642"/>
    </source>
</evidence>
<gene>
    <name evidence="1" type="ORF">POM88_051205</name>
</gene>
<evidence type="ECO:0000313" key="1">
    <source>
        <dbReference type="EMBL" id="KAK1357949.1"/>
    </source>
</evidence>
<reference evidence="1" key="2">
    <citation type="submission" date="2023-05" db="EMBL/GenBank/DDBJ databases">
        <authorList>
            <person name="Schelkunov M.I."/>
        </authorList>
    </citation>
    <scope>NUCLEOTIDE SEQUENCE</scope>
    <source>
        <strain evidence="1">Hsosn_3</strain>
        <tissue evidence="1">Leaf</tissue>
    </source>
</reference>
<reference evidence="1" key="1">
    <citation type="submission" date="2023-02" db="EMBL/GenBank/DDBJ databases">
        <title>Genome of toxic invasive species Heracleum sosnowskyi carries increased number of genes despite the absence of recent whole-genome duplications.</title>
        <authorList>
            <person name="Schelkunov M."/>
            <person name="Shtratnikova V."/>
            <person name="Makarenko M."/>
            <person name="Klepikova A."/>
            <person name="Omelchenko D."/>
            <person name="Novikova G."/>
            <person name="Obukhova E."/>
            <person name="Bogdanov V."/>
            <person name="Penin A."/>
            <person name="Logacheva M."/>
        </authorList>
    </citation>
    <scope>NUCLEOTIDE SEQUENCE</scope>
    <source>
        <strain evidence="1">Hsosn_3</strain>
        <tissue evidence="1">Leaf</tissue>
    </source>
</reference>